<dbReference type="STRING" id="288992.SAMN04488522_1011090"/>
<evidence type="ECO:0000256" key="4">
    <source>
        <dbReference type="ARBA" id="ARBA00023012"/>
    </source>
</evidence>
<dbReference type="PROSITE" id="PS50110">
    <property type="entry name" value="RESPONSE_REGULATORY"/>
    <property type="match status" value="1"/>
</dbReference>
<dbReference type="InterPro" id="IPR013656">
    <property type="entry name" value="PAS_4"/>
</dbReference>
<evidence type="ECO:0000313" key="9">
    <source>
        <dbReference type="EMBL" id="SHE74838.1"/>
    </source>
</evidence>
<organism evidence="9 10">
    <name type="scientific">Pedobacter caeni</name>
    <dbReference type="NCBI Taxonomy" id="288992"/>
    <lineage>
        <taxon>Bacteria</taxon>
        <taxon>Pseudomonadati</taxon>
        <taxon>Bacteroidota</taxon>
        <taxon>Sphingobacteriia</taxon>
        <taxon>Sphingobacteriales</taxon>
        <taxon>Sphingobacteriaceae</taxon>
        <taxon>Pedobacter</taxon>
    </lineage>
</organism>
<dbReference type="PANTHER" id="PTHR45339:SF1">
    <property type="entry name" value="HYBRID SIGNAL TRANSDUCTION HISTIDINE KINASE J"/>
    <property type="match status" value="1"/>
</dbReference>
<feature type="domain" description="Response regulatory" evidence="7">
    <location>
        <begin position="765"/>
        <end position="883"/>
    </location>
</feature>
<feature type="domain" description="PAS" evidence="8">
    <location>
        <begin position="260"/>
        <end position="336"/>
    </location>
</feature>
<dbReference type="InterPro" id="IPR003661">
    <property type="entry name" value="HisK_dim/P_dom"/>
</dbReference>
<dbReference type="SUPFAM" id="SSF52172">
    <property type="entry name" value="CheY-like"/>
    <property type="match status" value="1"/>
</dbReference>
<evidence type="ECO:0000256" key="2">
    <source>
        <dbReference type="ARBA" id="ARBA00012438"/>
    </source>
</evidence>
<protein>
    <recommendedName>
        <fullName evidence="2">histidine kinase</fullName>
        <ecNumber evidence="2">2.7.13.3</ecNumber>
    </recommendedName>
</protein>
<comment type="catalytic activity">
    <reaction evidence="1">
        <text>ATP + protein L-histidine = ADP + protein N-phospho-L-histidine.</text>
        <dbReference type="EC" id="2.7.13.3"/>
    </reaction>
</comment>
<dbReference type="NCBIfam" id="TIGR00229">
    <property type="entry name" value="sensory_box"/>
    <property type="match status" value="1"/>
</dbReference>
<dbReference type="SMART" id="SM00387">
    <property type="entry name" value="HATPase_c"/>
    <property type="match status" value="1"/>
</dbReference>
<dbReference type="InterPro" id="IPR036097">
    <property type="entry name" value="HisK_dim/P_sf"/>
</dbReference>
<dbReference type="SUPFAM" id="SSF55874">
    <property type="entry name" value="ATPase domain of HSP90 chaperone/DNA topoisomerase II/histidine kinase"/>
    <property type="match status" value="1"/>
</dbReference>
<dbReference type="Gene3D" id="3.30.450.20">
    <property type="entry name" value="PAS domain"/>
    <property type="match status" value="3"/>
</dbReference>
<evidence type="ECO:0000259" key="6">
    <source>
        <dbReference type="PROSITE" id="PS50109"/>
    </source>
</evidence>
<dbReference type="InterPro" id="IPR003594">
    <property type="entry name" value="HATPase_dom"/>
</dbReference>
<dbReference type="RefSeq" id="WP_084528560.1">
    <property type="nucleotide sequence ID" value="NZ_FQUQ01000001.1"/>
</dbReference>
<dbReference type="InterPro" id="IPR005467">
    <property type="entry name" value="His_kinase_dom"/>
</dbReference>
<evidence type="ECO:0000256" key="3">
    <source>
        <dbReference type="ARBA" id="ARBA00022553"/>
    </source>
</evidence>
<keyword evidence="3 5" id="KW-0597">Phosphoprotein</keyword>
<dbReference type="EMBL" id="FQUQ01000001">
    <property type="protein sequence ID" value="SHE74838.1"/>
    <property type="molecule type" value="Genomic_DNA"/>
</dbReference>
<dbReference type="InterPro" id="IPR036890">
    <property type="entry name" value="HATPase_C_sf"/>
</dbReference>
<feature type="domain" description="Histidine kinase" evidence="6">
    <location>
        <begin position="520"/>
        <end position="741"/>
    </location>
</feature>
<dbReference type="CDD" id="cd00082">
    <property type="entry name" value="HisKA"/>
    <property type="match status" value="1"/>
</dbReference>
<dbReference type="InterPro" id="IPR004358">
    <property type="entry name" value="Sig_transdc_His_kin-like_C"/>
</dbReference>
<dbReference type="Pfam" id="PF02518">
    <property type="entry name" value="HATPase_c"/>
    <property type="match status" value="1"/>
</dbReference>
<dbReference type="InterPro" id="IPR011006">
    <property type="entry name" value="CheY-like_superfamily"/>
</dbReference>
<dbReference type="SUPFAM" id="SSF47384">
    <property type="entry name" value="Homodimeric domain of signal transducing histidine kinase"/>
    <property type="match status" value="1"/>
</dbReference>
<dbReference type="PANTHER" id="PTHR45339">
    <property type="entry name" value="HYBRID SIGNAL TRANSDUCTION HISTIDINE KINASE J"/>
    <property type="match status" value="1"/>
</dbReference>
<dbReference type="CDD" id="cd16922">
    <property type="entry name" value="HATPase_EvgS-ArcB-TorS-like"/>
    <property type="match status" value="1"/>
</dbReference>
<gene>
    <name evidence="9" type="ORF">SAMN04488522_1011090</name>
</gene>
<dbReference type="SMART" id="SM00091">
    <property type="entry name" value="PAS"/>
    <property type="match status" value="2"/>
</dbReference>
<dbReference type="Proteomes" id="UP000184287">
    <property type="component" value="Unassembled WGS sequence"/>
</dbReference>
<dbReference type="GO" id="GO:0000155">
    <property type="term" value="F:phosphorelay sensor kinase activity"/>
    <property type="evidence" value="ECO:0007669"/>
    <property type="project" value="InterPro"/>
</dbReference>
<dbReference type="SMART" id="SM00388">
    <property type="entry name" value="HisKA"/>
    <property type="match status" value="1"/>
</dbReference>
<dbReference type="Gene3D" id="1.10.287.130">
    <property type="match status" value="1"/>
</dbReference>
<dbReference type="InterPro" id="IPR035965">
    <property type="entry name" value="PAS-like_dom_sf"/>
</dbReference>
<evidence type="ECO:0000256" key="1">
    <source>
        <dbReference type="ARBA" id="ARBA00000085"/>
    </source>
</evidence>
<dbReference type="InterPro" id="IPR000014">
    <property type="entry name" value="PAS"/>
</dbReference>
<dbReference type="Pfam" id="PF00512">
    <property type="entry name" value="HisKA"/>
    <property type="match status" value="1"/>
</dbReference>
<evidence type="ECO:0000259" key="8">
    <source>
        <dbReference type="PROSITE" id="PS50112"/>
    </source>
</evidence>
<feature type="modified residue" description="4-aspartylphosphate" evidence="5">
    <location>
        <position position="814"/>
    </location>
</feature>
<dbReference type="Gene3D" id="3.40.50.2300">
    <property type="match status" value="1"/>
</dbReference>
<dbReference type="PRINTS" id="PR00344">
    <property type="entry name" value="BCTRLSENSOR"/>
</dbReference>
<reference evidence="10" key="1">
    <citation type="submission" date="2016-11" db="EMBL/GenBank/DDBJ databases">
        <authorList>
            <person name="Varghese N."/>
            <person name="Submissions S."/>
        </authorList>
    </citation>
    <scope>NUCLEOTIDE SEQUENCE [LARGE SCALE GENOMIC DNA]</scope>
    <source>
        <strain evidence="10">DSM 16990</strain>
    </source>
</reference>
<dbReference type="FunFam" id="3.30.565.10:FF:000010">
    <property type="entry name" value="Sensor histidine kinase RcsC"/>
    <property type="match status" value="1"/>
</dbReference>
<dbReference type="AlphaFoldDB" id="A0A1M4W0Q8"/>
<dbReference type="CDD" id="cd17546">
    <property type="entry name" value="REC_hyHK_CKI1_RcsC-like"/>
    <property type="match status" value="1"/>
</dbReference>
<dbReference type="OrthoDB" id="9811889at2"/>
<evidence type="ECO:0000256" key="5">
    <source>
        <dbReference type="PROSITE-ProRule" id="PRU00169"/>
    </source>
</evidence>
<dbReference type="InterPro" id="IPR001789">
    <property type="entry name" value="Sig_transdc_resp-reg_receiver"/>
</dbReference>
<dbReference type="Pfam" id="PF00072">
    <property type="entry name" value="Response_reg"/>
    <property type="match status" value="1"/>
</dbReference>
<evidence type="ECO:0000313" key="10">
    <source>
        <dbReference type="Proteomes" id="UP000184287"/>
    </source>
</evidence>
<keyword evidence="4" id="KW-0902">Two-component regulatory system</keyword>
<dbReference type="SUPFAM" id="SSF55785">
    <property type="entry name" value="PYP-like sensor domain (PAS domain)"/>
    <property type="match status" value="3"/>
</dbReference>
<dbReference type="Pfam" id="PF08448">
    <property type="entry name" value="PAS_4"/>
    <property type="match status" value="2"/>
</dbReference>
<evidence type="ECO:0000259" key="7">
    <source>
        <dbReference type="PROSITE" id="PS50110"/>
    </source>
</evidence>
<dbReference type="Gene3D" id="3.30.565.10">
    <property type="entry name" value="Histidine kinase-like ATPase, C-terminal domain"/>
    <property type="match status" value="1"/>
</dbReference>
<dbReference type="SMART" id="SM00448">
    <property type="entry name" value="REC"/>
    <property type="match status" value="1"/>
</dbReference>
<dbReference type="PROSITE" id="PS50112">
    <property type="entry name" value="PAS"/>
    <property type="match status" value="1"/>
</dbReference>
<accession>A0A1M4W0Q8</accession>
<name>A0A1M4W0Q8_9SPHI</name>
<dbReference type="PROSITE" id="PS50109">
    <property type="entry name" value="HIS_KIN"/>
    <property type="match status" value="1"/>
</dbReference>
<dbReference type="EC" id="2.7.13.3" evidence="2"/>
<keyword evidence="10" id="KW-1185">Reference proteome</keyword>
<proteinExistence type="predicted"/>
<sequence length="884" mass="99273">MRELPGMSEGILNAINDISAGGNFLLDTTDSCLYMSAKCREILGFSESQSISKEWLRPIGKEEGILFLKEWNLFKARNSGVFQSPFQLFNENQSLGYVAVRLAPVLEAGVLSGYYGTIEQIVGDHLAKEKLEKEVFILQSLLESTSASVFSFDHNFNYTAYNSSHRKQMKIARGVDIKIGDNYTDVAGVDAGRTREIFDEVMLGRTVESIEEFGEPGLYRAYFSMICNPMFNDQGEVKGMTVFCQDISERVKLQQEFEEQSLLLKGLLDNSPIMIYEVDPAGNFVRSGGAGLKAIGYKDGEMLGKSAFEVFPMAEEQLRKALSGEFGNFTTSIEKEGKVLIYQNHVFPHPDHKGNVIAFVLDITDQRAAEQGLRETQKELERTVSLLDATQEISKTGGWEFEVGSKFVHRTKQLYMLWEHITEATSLEEAAALYEEEEAINAGVRNALYLQQPFDMEVRPKNSEKWLRFICLPIIENGNVSKLRGAIMDITDKKRAETELLNAKHIAEEAAMAKQQFLSNMSHEIRTPLNAVIGITHLLLQEGPKEEQEENLRTLKFSSDNLLSLINDILDYSKIEAGKVIFENIDFHLAEFVNSLKHAHHLQAEKKEVSFKVSIDPQLPEIVVGDGLRLAQILNNLISNAVKFTPSGSVSLDIRLHHTDEKFIYVDFYVTDTGIGIDHALQEYIFESFTQASADTTRHFGGTGLGLAITKRLLNLQGSEISLDSSPGKGSKFSFRLPLKRSQLSSVHKKVMVSSSDFSSLAGYKVLLTEDNEVNIMVASKFMQKWGLEIDYARTGLEAVEKIKTHSYDLILMDLQMPVMDGYTATYEIRAMEGERFKNIPIIALTASVLAEIKVKVLDSGMNDYLSKPFSPMELYSKIAHYLR</sequence>